<evidence type="ECO:0000313" key="2">
    <source>
        <dbReference type="Proteomes" id="UP001652642"/>
    </source>
</evidence>
<protein>
    <submittedName>
        <fullName evidence="3">Tektin bundle-interacting protein 1</fullName>
    </submittedName>
</protein>
<gene>
    <name evidence="3" type="primary">TEKTIP1</name>
</gene>
<feature type="signal peptide" evidence="1">
    <location>
        <begin position="1"/>
        <end position="28"/>
    </location>
</feature>
<dbReference type="GeneID" id="110079333"/>
<accession>A0A6J0TNV1</accession>
<sequence>MSKQCFLPASHLSTSLLSLLSFPTQPGADVPGGPFRRPGMDPRSLASRDLALSRPYVPQSTLETDFPTPLYSDEYLSLRGPRNPPVIKEAVRWKCSPMGWDGMPQTWYTGLTNTHNRSAWYTLTDSIGREAYHRWQKSHAEREKRLLPAYAQRLRESSWYDPIVPAQYSDPKTRWGSFLWKDQFIPGKEYVVNRNRGAEDLKGKLCYVPRLSLHTPAYTAKDYRTWRMFDHQPSTRNL</sequence>
<evidence type="ECO:0000313" key="3">
    <source>
        <dbReference type="RefSeq" id="XP_020649952.2"/>
    </source>
</evidence>
<reference evidence="3" key="1">
    <citation type="submission" date="2025-08" db="UniProtKB">
        <authorList>
            <consortium name="RefSeq"/>
        </authorList>
    </citation>
    <scope>IDENTIFICATION</scope>
</reference>
<keyword evidence="2" id="KW-1185">Reference proteome</keyword>
<evidence type="ECO:0000256" key="1">
    <source>
        <dbReference type="SAM" id="SignalP"/>
    </source>
</evidence>
<feature type="chain" id="PRO_5046057008" evidence="1">
    <location>
        <begin position="29"/>
        <end position="238"/>
    </location>
</feature>
<dbReference type="OrthoDB" id="9895442at2759"/>
<dbReference type="PANTHER" id="PTHR31254:SF1">
    <property type="entry name" value="TEKTIN BUNDLE-INTERACTING PROTEIN 1"/>
    <property type="match status" value="1"/>
</dbReference>
<dbReference type="PANTHER" id="PTHR31254">
    <property type="entry name" value="HYPOTHETICAL PROTEIN LOC690617"/>
    <property type="match status" value="1"/>
</dbReference>
<name>A0A6J0TNV1_9SAUR</name>
<dbReference type="RefSeq" id="XP_020649952.2">
    <property type="nucleotide sequence ID" value="XM_020794293.2"/>
</dbReference>
<dbReference type="InParanoid" id="A0A6J0TNV1"/>
<dbReference type="InterPro" id="IPR029203">
    <property type="entry name" value="TKTI1"/>
</dbReference>
<dbReference type="Pfam" id="PF15041">
    <property type="entry name" value="TKTI1"/>
    <property type="match status" value="1"/>
</dbReference>
<organism evidence="2 3">
    <name type="scientific">Pogona vitticeps</name>
    <name type="common">central bearded dragon</name>
    <dbReference type="NCBI Taxonomy" id="103695"/>
    <lineage>
        <taxon>Eukaryota</taxon>
        <taxon>Metazoa</taxon>
        <taxon>Chordata</taxon>
        <taxon>Craniata</taxon>
        <taxon>Vertebrata</taxon>
        <taxon>Euteleostomi</taxon>
        <taxon>Lepidosauria</taxon>
        <taxon>Squamata</taxon>
        <taxon>Bifurcata</taxon>
        <taxon>Unidentata</taxon>
        <taxon>Episquamata</taxon>
        <taxon>Toxicofera</taxon>
        <taxon>Iguania</taxon>
        <taxon>Acrodonta</taxon>
        <taxon>Agamidae</taxon>
        <taxon>Amphibolurinae</taxon>
        <taxon>Pogona</taxon>
    </lineage>
</organism>
<keyword evidence="1" id="KW-0732">Signal</keyword>
<dbReference type="Proteomes" id="UP001652642">
    <property type="component" value="Chromosome 7"/>
</dbReference>
<dbReference type="KEGG" id="pvt:110079333"/>
<dbReference type="CTD" id="100128569"/>
<proteinExistence type="predicted"/>
<dbReference type="AlphaFoldDB" id="A0A6J0TNV1"/>